<keyword evidence="1" id="KW-0472">Membrane</keyword>
<organism evidence="2 3">
    <name type="scientific">Winogradskyella damuponensis</name>
    <dbReference type="NCBI Taxonomy" id="943939"/>
    <lineage>
        <taxon>Bacteria</taxon>
        <taxon>Pseudomonadati</taxon>
        <taxon>Bacteroidota</taxon>
        <taxon>Flavobacteriia</taxon>
        <taxon>Flavobacteriales</taxon>
        <taxon>Flavobacteriaceae</taxon>
        <taxon>Winogradskyella</taxon>
    </lineage>
</organism>
<evidence type="ECO:0000313" key="3">
    <source>
        <dbReference type="Proteomes" id="UP001501682"/>
    </source>
</evidence>
<name>A0ABP8D011_9FLAO</name>
<feature type="transmembrane region" description="Helical" evidence="1">
    <location>
        <begin position="50"/>
        <end position="70"/>
    </location>
</feature>
<feature type="transmembrane region" description="Helical" evidence="1">
    <location>
        <begin position="20"/>
        <end position="43"/>
    </location>
</feature>
<evidence type="ECO:0000313" key="2">
    <source>
        <dbReference type="EMBL" id="GAA4245506.1"/>
    </source>
</evidence>
<protein>
    <recommendedName>
        <fullName evidence="4">DUF304 domain-containing protein</fullName>
    </recommendedName>
</protein>
<proteinExistence type="predicted"/>
<accession>A0ABP8D011</accession>
<evidence type="ECO:0000256" key="1">
    <source>
        <dbReference type="SAM" id="Phobius"/>
    </source>
</evidence>
<evidence type="ECO:0008006" key="4">
    <source>
        <dbReference type="Google" id="ProtNLM"/>
    </source>
</evidence>
<sequence>MADLNTENIVDIEPYSFTNYLVNSFLSIFGWMFVAFVLSIFISGNASNQVTILLFYIGVVFVLLALNLIAGFRRPYIYIYSMVIDNDIVTIKYLRLFKRQLMTVNINDLEVRLEKQGQKNFALIIVGLIGEHTFHIKQTEVHQWKKKLLSTTFEKLSDIITPRTIH</sequence>
<dbReference type="EMBL" id="BAABCB010000028">
    <property type="protein sequence ID" value="GAA4245506.1"/>
    <property type="molecule type" value="Genomic_DNA"/>
</dbReference>
<comment type="caution">
    <text evidence="2">The sequence shown here is derived from an EMBL/GenBank/DDBJ whole genome shotgun (WGS) entry which is preliminary data.</text>
</comment>
<keyword evidence="3" id="KW-1185">Reference proteome</keyword>
<gene>
    <name evidence="2" type="ORF">GCM10022292_28070</name>
</gene>
<reference evidence="3" key="1">
    <citation type="journal article" date="2019" name="Int. J. Syst. Evol. Microbiol.">
        <title>The Global Catalogue of Microorganisms (GCM) 10K type strain sequencing project: providing services to taxonomists for standard genome sequencing and annotation.</title>
        <authorList>
            <consortium name="The Broad Institute Genomics Platform"/>
            <consortium name="The Broad Institute Genome Sequencing Center for Infectious Disease"/>
            <person name="Wu L."/>
            <person name="Ma J."/>
        </authorList>
    </citation>
    <scope>NUCLEOTIDE SEQUENCE [LARGE SCALE GENOMIC DNA]</scope>
    <source>
        <strain evidence="3">JCM 17633</strain>
    </source>
</reference>
<keyword evidence="1" id="KW-1133">Transmembrane helix</keyword>
<keyword evidence="1" id="KW-0812">Transmembrane</keyword>
<dbReference type="RefSeq" id="WP_215926390.1">
    <property type="nucleotide sequence ID" value="NZ_BAABCB010000028.1"/>
</dbReference>
<dbReference type="Proteomes" id="UP001501682">
    <property type="component" value="Unassembled WGS sequence"/>
</dbReference>